<comment type="pathway">
    <text evidence="2">Protein modification; protein glycosylation.</text>
</comment>
<name>A0AAE0KUI4_9CHLO</name>
<evidence type="ECO:0000256" key="8">
    <source>
        <dbReference type="ARBA" id="ARBA00045912"/>
    </source>
</evidence>
<accession>A0AAE0KUI4</accession>
<dbReference type="EMBL" id="LGRX02017061">
    <property type="protein sequence ID" value="KAK3261227.1"/>
    <property type="molecule type" value="Genomic_DNA"/>
</dbReference>
<evidence type="ECO:0000256" key="1">
    <source>
        <dbReference type="ARBA" id="ARBA00004477"/>
    </source>
</evidence>
<evidence type="ECO:0000256" key="3">
    <source>
        <dbReference type="ARBA" id="ARBA00010288"/>
    </source>
</evidence>
<dbReference type="PANTHER" id="PTHR13117:SF5">
    <property type="entry name" value="PROTEIN RFT1 HOMOLOG"/>
    <property type="match status" value="1"/>
</dbReference>
<feature type="transmembrane region" description="Helical" evidence="9">
    <location>
        <begin position="6"/>
        <end position="27"/>
    </location>
</feature>
<dbReference type="AlphaFoldDB" id="A0AAE0KUI4"/>
<dbReference type="Proteomes" id="UP001190700">
    <property type="component" value="Unassembled WGS sequence"/>
</dbReference>
<feature type="transmembrane region" description="Helical" evidence="9">
    <location>
        <begin position="184"/>
        <end position="211"/>
    </location>
</feature>
<evidence type="ECO:0000256" key="7">
    <source>
        <dbReference type="ARBA" id="ARBA00023136"/>
    </source>
</evidence>
<dbReference type="InterPro" id="IPR007594">
    <property type="entry name" value="RFT1"/>
</dbReference>
<evidence type="ECO:0000313" key="10">
    <source>
        <dbReference type="EMBL" id="KAK3261227.1"/>
    </source>
</evidence>
<gene>
    <name evidence="10" type="ORF">CYMTET_29859</name>
</gene>
<dbReference type="GO" id="GO:0005789">
    <property type="term" value="C:endoplasmic reticulum membrane"/>
    <property type="evidence" value="ECO:0007669"/>
    <property type="project" value="UniProtKB-SubCell"/>
</dbReference>
<feature type="transmembrane region" description="Helical" evidence="9">
    <location>
        <begin position="152"/>
        <end position="172"/>
    </location>
</feature>
<protein>
    <recommendedName>
        <fullName evidence="9">Protein RFT1 homolog</fullName>
    </recommendedName>
</protein>
<evidence type="ECO:0000256" key="9">
    <source>
        <dbReference type="RuleBase" id="RU365067"/>
    </source>
</evidence>
<comment type="caution">
    <text evidence="10">The sequence shown here is derived from an EMBL/GenBank/DDBJ whole genome shotgun (WGS) entry which is preliminary data.</text>
</comment>
<comment type="function">
    <text evidence="8 9">Intramembrane glycolipid transporter that operates in the biosynthetic pathway of dolichol-linked oligosaccharides, the glycan precursors employed in protein asparagine (N)-glycosylation. The sequential addition of sugars to dolichol pyrophosphate produces dolichol-linked oligosaccharides containing fourteen sugars, including two GlcNAcs, nine mannoses and three glucoses. Once assembled, the oligosaccharide is transferred from the lipid to nascent proteins by oligosaccharyltransferases. The assembly of dolichol-linked oligosaccharides begins on the cytosolic side of the endoplasmic reticulum membrane and finishes in its lumen. RFT1 could mediate the translocation of the cytosolically oriented intermediate DolPP-GlcNAc2Man5, produced by ALG11, into the ER lumen where dolichol-linked oligosaccharides assembly continues. However, the intramembrane lipid transporter activity could not be confirmed in vitro.</text>
</comment>
<dbReference type="PANTHER" id="PTHR13117">
    <property type="entry name" value="ENDOPLASMIC RETICULUM MULTISPAN TRANSMEMBRANE PROTEIN-RELATED"/>
    <property type="match status" value="1"/>
</dbReference>
<keyword evidence="7 9" id="KW-0472">Membrane</keyword>
<evidence type="ECO:0000256" key="4">
    <source>
        <dbReference type="ARBA" id="ARBA00022692"/>
    </source>
</evidence>
<dbReference type="GO" id="GO:0006488">
    <property type="term" value="P:dolichol-linked oligosaccharide biosynthetic process"/>
    <property type="evidence" value="ECO:0007669"/>
    <property type="project" value="InterPro"/>
</dbReference>
<keyword evidence="4 9" id="KW-0812">Transmembrane</keyword>
<reference evidence="10 11" key="1">
    <citation type="journal article" date="2015" name="Genome Biol. Evol.">
        <title>Comparative Genomics of a Bacterivorous Green Alga Reveals Evolutionary Causalities and Consequences of Phago-Mixotrophic Mode of Nutrition.</title>
        <authorList>
            <person name="Burns J.A."/>
            <person name="Paasch A."/>
            <person name="Narechania A."/>
            <person name="Kim E."/>
        </authorList>
    </citation>
    <scope>NUCLEOTIDE SEQUENCE [LARGE SCALE GENOMIC DNA]</scope>
    <source>
        <strain evidence="10 11">PLY_AMNH</strain>
    </source>
</reference>
<comment type="caution">
    <text evidence="9">Lacks conserved residue(s) required for the propagation of feature annotation.</text>
</comment>
<proteinExistence type="inferred from homology"/>
<keyword evidence="11" id="KW-1185">Reference proteome</keyword>
<comment type="similarity">
    <text evidence="3 9">Belongs to the RFT1 family.</text>
</comment>
<comment type="subcellular location">
    <subcellularLocation>
        <location evidence="1 9">Endoplasmic reticulum membrane</location>
        <topology evidence="1 9">Multi-pass membrane protein</topology>
    </subcellularLocation>
</comment>
<dbReference type="Pfam" id="PF04506">
    <property type="entry name" value="Rft-1"/>
    <property type="match status" value="2"/>
</dbReference>
<dbReference type="GO" id="GO:0034203">
    <property type="term" value="P:glycolipid translocation"/>
    <property type="evidence" value="ECO:0007669"/>
    <property type="project" value="TreeGrafter"/>
</dbReference>
<evidence type="ECO:0000256" key="5">
    <source>
        <dbReference type="ARBA" id="ARBA00022824"/>
    </source>
</evidence>
<organism evidence="10 11">
    <name type="scientific">Cymbomonas tetramitiformis</name>
    <dbReference type="NCBI Taxonomy" id="36881"/>
    <lineage>
        <taxon>Eukaryota</taxon>
        <taxon>Viridiplantae</taxon>
        <taxon>Chlorophyta</taxon>
        <taxon>Pyramimonadophyceae</taxon>
        <taxon>Pyramimonadales</taxon>
        <taxon>Pyramimonadaceae</taxon>
        <taxon>Cymbomonas</taxon>
    </lineage>
</organism>
<keyword evidence="6 9" id="KW-1133">Transmembrane helix</keyword>
<sequence>MLVTGWNLLFAVLAAMLELLCEPMYVLAARQLALRLRVAGETLGTLARSVVAFALLLHPTWVPPALPLTTRRICRIHITRCHEVACGHILAAALQASAARAASYLGRGTSGLSGACCVTTILRSQDVARQLSRRWQCGADSLRGTIGSGRSIRLLIACYGPSYSKLLLLMLYGRGWSDDTNAPFVLSVYCFYVLVLATNGITVFVIAVLFFEREFCRDLGAIRRGRPLILMEKAD</sequence>
<evidence type="ECO:0000256" key="6">
    <source>
        <dbReference type="ARBA" id="ARBA00022989"/>
    </source>
</evidence>
<evidence type="ECO:0000313" key="11">
    <source>
        <dbReference type="Proteomes" id="UP001190700"/>
    </source>
</evidence>
<keyword evidence="5" id="KW-0256">Endoplasmic reticulum</keyword>
<evidence type="ECO:0000256" key="2">
    <source>
        <dbReference type="ARBA" id="ARBA00004922"/>
    </source>
</evidence>